<organism evidence="16 17">
    <name type="scientific">Streptohalobacillus salinus</name>
    <dbReference type="NCBI Taxonomy" id="621096"/>
    <lineage>
        <taxon>Bacteria</taxon>
        <taxon>Bacillati</taxon>
        <taxon>Bacillota</taxon>
        <taxon>Bacilli</taxon>
        <taxon>Bacillales</taxon>
        <taxon>Bacillaceae</taxon>
        <taxon>Streptohalobacillus</taxon>
    </lineage>
</organism>
<dbReference type="SUPFAM" id="SSF52540">
    <property type="entry name" value="P-loop containing nucleoside triphosphate hydrolases"/>
    <property type="match status" value="1"/>
</dbReference>
<evidence type="ECO:0000256" key="11">
    <source>
        <dbReference type="ARBA" id="ARBA00023014"/>
    </source>
</evidence>
<dbReference type="InterPro" id="IPR038726">
    <property type="entry name" value="PDDEXK_AddAB-type"/>
</dbReference>
<dbReference type="InterPro" id="IPR049035">
    <property type="entry name" value="ADDB_N"/>
</dbReference>
<keyword evidence="4 14" id="KW-0547">Nucleotide-binding</keyword>
<evidence type="ECO:0000256" key="3">
    <source>
        <dbReference type="ARBA" id="ARBA00022723"/>
    </source>
</evidence>
<dbReference type="PROSITE" id="PS51217">
    <property type="entry name" value="UVRD_HELICASE_CTER"/>
    <property type="match status" value="1"/>
</dbReference>
<evidence type="ECO:0000256" key="9">
    <source>
        <dbReference type="ARBA" id="ARBA00022840"/>
    </source>
</evidence>
<evidence type="ECO:0000256" key="1">
    <source>
        <dbReference type="ARBA" id="ARBA00022485"/>
    </source>
</evidence>
<feature type="binding site" evidence="14">
    <location>
        <position position="1115"/>
    </location>
    <ligand>
        <name>[4Fe-4S] cluster</name>
        <dbReference type="ChEBI" id="CHEBI:49883"/>
    </ligand>
</feature>
<dbReference type="EC" id="3.1.-.-" evidence="14"/>
<keyword evidence="2 14" id="KW-0540">Nuclease</keyword>
<keyword evidence="17" id="KW-1185">Reference proteome</keyword>
<gene>
    <name evidence="14" type="primary">addB</name>
    <name evidence="16" type="ORF">DES38_10559</name>
</gene>
<keyword evidence="12 14" id="KW-0238">DNA-binding</keyword>
<evidence type="ECO:0000256" key="8">
    <source>
        <dbReference type="ARBA" id="ARBA00022839"/>
    </source>
</evidence>
<keyword evidence="9 14" id="KW-0067">ATP-binding</keyword>
<dbReference type="Gene3D" id="6.10.140.1030">
    <property type="match status" value="1"/>
</dbReference>
<evidence type="ECO:0000256" key="5">
    <source>
        <dbReference type="ARBA" id="ARBA00022763"/>
    </source>
</evidence>
<dbReference type="NCBIfam" id="TIGR02773">
    <property type="entry name" value="addB_Gpos"/>
    <property type="match status" value="1"/>
</dbReference>
<dbReference type="GO" id="GO:0008409">
    <property type="term" value="F:5'-3' exonuclease activity"/>
    <property type="evidence" value="ECO:0007669"/>
    <property type="project" value="UniProtKB-UniRule"/>
</dbReference>
<dbReference type="Pfam" id="PF13361">
    <property type="entry name" value="UvrD_C"/>
    <property type="match status" value="1"/>
</dbReference>
<evidence type="ECO:0000256" key="4">
    <source>
        <dbReference type="ARBA" id="ARBA00022741"/>
    </source>
</evidence>
<dbReference type="InterPro" id="IPR027417">
    <property type="entry name" value="P-loop_NTPase"/>
</dbReference>
<dbReference type="PANTHER" id="PTHR30591:SF1">
    <property type="entry name" value="RECBCD ENZYME SUBUNIT RECC"/>
    <property type="match status" value="1"/>
</dbReference>
<sequence>MTVTVVLGSQTTDKSGYCIEAITEQLQKSPHGKPIIFITPEQMTFQQESRLLKEGASGSIRAQVLSFSRLALRVMEETGGAKKALITSTGIQMMLRKIIEQKKTDWRIFQKSVTKRGFIEQLEVMITEFKRYQVTPEMLKAQIELEHANKQSGLTDKLEDLHYIYQQLTSSLANNYIDSEDRLRLLEEKIEQSAYIKDSTIYMDGFHRFTPQEQAVVAKLMKQATNLTITLTLPNEKAKAIEPFDIFTQTKDTYDDILALAKQEQQKIEVKPLIENKKIEPFLRHLDRYFDQRPLHSFKADTPITLAYGVHPRAEVEGVAQEILTLVRDHHYRYRDIALLVRDGDVYHDLIRTIFEDYHIPIFIDEKEPMLNHPLIELIRSLFEVIQTNWRYDAVFRLLKTGFIPQGKAPHLLNADAIDTLENYVLEYGIRGKSRWVNDKPWLFQRFKGFDAAAQTDHEQIMQTAINAYRSHIVDYLAPIEEALQSEATVKEKLTALFQWLERLGIDEQLEQWQVALEDQGLVQVARNQEQVWKKLVNLFDETVEIIGEEMMSKEVLFQTLEAGLDTLTYQHVPPTLDHVIVASIDRSRLPDVAVSMLLGVNEGQWPKKPNQDTVLTEEERHQLEMAGIQLADSETEQLIDDWFYIYLAVTSAKERLWISYHLSDSEGKAKAPANLIKRMQAIFPNITDPMILQDPEEMLESSRFITTQEKTRSALTAQLAKYRRHYPIDSIWWSVLNWYLTEDDQAKTLPVLASLFYQNKPAPLKQTTVDQLYHHQIKASVSRMEMYHRCSYQHFSQYSLNLEDRPTYKLDAPDIGQLFHEALKQITEWVQQDNQSFKDIQETDANRYAKQAIDHLAPVLQHQILHSSNRYQYMKRKLETVIARATFILSEQARRSAFTPVGLEIGFGLEHSPLAPVRMNLANGYELVLRGRIDRVDHATLNDQLFLRIIDYKSSRKDLNLIDVYYGLALQMLAYLDVLLKNSEAWLGLKASPAGVLYFHVHDAILSKNERPNDAQIETELFKDYKMRGLLLDQKEVISLMDEDLEVGFSPIIPAALKKDGEIRSGSKIAAGEDFTTLQNYVHQLIEQAGLNISSGEVSLNPYQDDQQTACTYCPFKSVCQFDPSLDENNFRQIKKLDDRTIIEQMKQREES</sequence>
<dbReference type="GO" id="GO:0046872">
    <property type="term" value="F:metal ion binding"/>
    <property type="evidence" value="ECO:0007669"/>
    <property type="project" value="UniProtKB-KW"/>
</dbReference>
<comment type="cofactor">
    <cofactor evidence="14">
        <name>Mg(2+)</name>
        <dbReference type="ChEBI" id="CHEBI:18420"/>
    </cofactor>
</comment>
<dbReference type="GO" id="GO:0004386">
    <property type="term" value="F:helicase activity"/>
    <property type="evidence" value="ECO:0007669"/>
    <property type="project" value="UniProtKB-KW"/>
</dbReference>
<dbReference type="AlphaFoldDB" id="A0A2V3WEC5"/>
<name>A0A2V3WEC5_9BACI</name>
<keyword evidence="5 14" id="KW-0227">DNA damage</keyword>
<comment type="cofactor">
    <cofactor evidence="14">
        <name>[4Fe-4S] cluster</name>
        <dbReference type="ChEBI" id="CHEBI:49883"/>
    </cofactor>
    <text evidence="14">Binds 1 [4Fe-4S] cluster.</text>
</comment>
<keyword evidence="11 14" id="KW-0411">Iron-sulfur</keyword>
<dbReference type="RefSeq" id="WP_110251219.1">
    <property type="nucleotide sequence ID" value="NZ_QJJR01000005.1"/>
</dbReference>
<dbReference type="EMBL" id="QJJR01000005">
    <property type="protein sequence ID" value="PXW91438.1"/>
    <property type="molecule type" value="Genomic_DNA"/>
</dbReference>
<dbReference type="Gene3D" id="3.90.320.10">
    <property type="match status" value="1"/>
</dbReference>
<evidence type="ECO:0000313" key="16">
    <source>
        <dbReference type="EMBL" id="PXW91438.1"/>
    </source>
</evidence>
<reference evidence="16 17" key="1">
    <citation type="submission" date="2018-05" db="EMBL/GenBank/DDBJ databases">
        <title>Genomic Encyclopedia of Type Strains, Phase IV (KMG-IV): sequencing the most valuable type-strain genomes for metagenomic binning, comparative biology and taxonomic classification.</title>
        <authorList>
            <person name="Goeker M."/>
        </authorList>
    </citation>
    <scope>NUCLEOTIDE SEQUENCE [LARGE SCALE GENOMIC DNA]</scope>
    <source>
        <strain evidence="16 17">DSM 22440</strain>
    </source>
</reference>
<dbReference type="GO" id="GO:0000724">
    <property type="term" value="P:double-strand break repair via homologous recombination"/>
    <property type="evidence" value="ECO:0007669"/>
    <property type="project" value="UniProtKB-UniRule"/>
</dbReference>
<dbReference type="GO" id="GO:0005524">
    <property type="term" value="F:ATP binding"/>
    <property type="evidence" value="ECO:0007669"/>
    <property type="project" value="UniProtKB-UniRule"/>
</dbReference>
<evidence type="ECO:0000256" key="10">
    <source>
        <dbReference type="ARBA" id="ARBA00023004"/>
    </source>
</evidence>
<evidence type="ECO:0000256" key="2">
    <source>
        <dbReference type="ARBA" id="ARBA00022722"/>
    </source>
</evidence>
<proteinExistence type="inferred from homology"/>
<dbReference type="OrthoDB" id="9758506at2"/>
<accession>A0A2V3WEC5</accession>
<evidence type="ECO:0000256" key="12">
    <source>
        <dbReference type="ARBA" id="ARBA00023125"/>
    </source>
</evidence>
<feature type="domain" description="UvrD-like helicase C-terminal" evidence="15">
    <location>
        <begin position="273"/>
        <end position="590"/>
    </location>
</feature>
<feature type="binding site" evidence="14">
    <location>
        <position position="1121"/>
    </location>
    <ligand>
        <name>[4Fe-4S] cluster</name>
        <dbReference type="ChEBI" id="CHEBI:49883"/>
    </ligand>
</feature>
<dbReference type="InterPro" id="IPR011604">
    <property type="entry name" value="PDDEXK-like_dom_sf"/>
</dbReference>
<comment type="subunit">
    <text evidence="14">Heterodimer of AddA and AddB.</text>
</comment>
<dbReference type="Proteomes" id="UP000247922">
    <property type="component" value="Unassembled WGS sequence"/>
</dbReference>
<comment type="caution">
    <text evidence="16">The sequence shown here is derived from an EMBL/GenBank/DDBJ whole genome shotgun (WGS) entry which is preliminary data.</text>
</comment>
<feature type="binding site" evidence="14">
    <location>
        <position position="1112"/>
    </location>
    <ligand>
        <name>[4Fe-4S] cluster</name>
        <dbReference type="ChEBI" id="CHEBI:49883"/>
    </ligand>
</feature>
<keyword evidence="10 14" id="KW-0408">Iron</keyword>
<dbReference type="PANTHER" id="PTHR30591">
    <property type="entry name" value="RECBCD ENZYME SUBUNIT RECC"/>
    <property type="match status" value="1"/>
</dbReference>
<evidence type="ECO:0000256" key="6">
    <source>
        <dbReference type="ARBA" id="ARBA00022801"/>
    </source>
</evidence>
<dbReference type="InterPro" id="IPR014140">
    <property type="entry name" value="DNA_helicase_suAddB"/>
</dbReference>
<dbReference type="InterPro" id="IPR014017">
    <property type="entry name" value="DNA_helicase_UvrD-like_C"/>
</dbReference>
<dbReference type="Pfam" id="PF21445">
    <property type="entry name" value="ADDB_N"/>
    <property type="match status" value="1"/>
</dbReference>
<comment type="miscellaneous">
    <text evidence="14">Despite having conserved helicase domains, this subunit does not have helicase activity.</text>
</comment>
<comment type="similarity">
    <text evidence="14">Belongs to the helicase family. AddB/RexB type 1 subfamily.</text>
</comment>
<keyword evidence="8 14" id="KW-0269">Exonuclease</keyword>
<evidence type="ECO:0000256" key="13">
    <source>
        <dbReference type="ARBA" id="ARBA00023204"/>
    </source>
</evidence>
<protein>
    <recommendedName>
        <fullName evidence="14">ATP-dependent helicase/deoxyribonuclease subunit B</fullName>
        <ecNumber evidence="14">3.1.-.-</ecNumber>
    </recommendedName>
    <alternativeName>
        <fullName evidence="14">ATP-dependent helicase/nuclease subunit AddB</fullName>
    </alternativeName>
</protein>
<keyword evidence="3 14" id="KW-0479">Metal-binding</keyword>
<keyword evidence="6 14" id="KW-0378">Hydrolase</keyword>
<dbReference type="Gene3D" id="3.40.50.300">
    <property type="entry name" value="P-loop containing nucleotide triphosphate hydrolases"/>
    <property type="match status" value="3"/>
</dbReference>
<evidence type="ECO:0000256" key="14">
    <source>
        <dbReference type="HAMAP-Rule" id="MF_01452"/>
    </source>
</evidence>
<dbReference type="GO" id="GO:0003690">
    <property type="term" value="F:double-stranded DNA binding"/>
    <property type="evidence" value="ECO:0007669"/>
    <property type="project" value="UniProtKB-UniRule"/>
</dbReference>
<keyword evidence="1 14" id="KW-0004">4Fe-4S</keyword>
<evidence type="ECO:0000256" key="7">
    <source>
        <dbReference type="ARBA" id="ARBA00022806"/>
    </source>
</evidence>
<comment type="function">
    <text evidence="14">The heterodimer acts as both an ATP-dependent DNA helicase and an ATP-dependent, dual-direction single-stranded exonuclease. Recognizes the chi site generating a DNA molecule suitable for the initiation of homologous recombination. The AddB subunit has 5' -&gt; 3' nuclease activity but not helicase activity.</text>
</comment>
<evidence type="ECO:0000313" key="17">
    <source>
        <dbReference type="Proteomes" id="UP000247922"/>
    </source>
</evidence>
<dbReference type="GO" id="GO:0051539">
    <property type="term" value="F:4 iron, 4 sulfur cluster binding"/>
    <property type="evidence" value="ECO:0007669"/>
    <property type="project" value="UniProtKB-KW"/>
</dbReference>
<feature type="binding site" evidence="14">
    <location>
        <position position="791"/>
    </location>
    <ligand>
        <name>[4Fe-4S] cluster</name>
        <dbReference type="ChEBI" id="CHEBI:49883"/>
    </ligand>
</feature>
<keyword evidence="13 14" id="KW-0234">DNA repair</keyword>
<keyword evidence="7 14" id="KW-0347">Helicase</keyword>
<dbReference type="HAMAP" id="MF_01452">
    <property type="entry name" value="AddB_type1"/>
    <property type="match status" value="1"/>
</dbReference>
<dbReference type="Pfam" id="PF12705">
    <property type="entry name" value="PDDEXK_1"/>
    <property type="match status" value="1"/>
</dbReference>
<evidence type="ECO:0000259" key="15">
    <source>
        <dbReference type="PROSITE" id="PS51217"/>
    </source>
</evidence>